<dbReference type="AlphaFoldDB" id="C9L7Q5"/>
<dbReference type="HOGENOM" id="CLU_2767608_0_0_9"/>
<protein>
    <submittedName>
        <fullName evidence="1">Uncharacterized protein</fullName>
    </submittedName>
</protein>
<accession>C9L7Q5</accession>
<dbReference type="RefSeq" id="WP_003020530.1">
    <property type="nucleotide sequence ID" value="NZ_GG698589.1"/>
</dbReference>
<keyword evidence="2" id="KW-1185">Reference proteome</keyword>
<dbReference type="EMBL" id="ABYU02000016">
    <property type="protein sequence ID" value="EEX21800.1"/>
    <property type="molecule type" value="Genomic_DNA"/>
</dbReference>
<comment type="caution">
    <text evidence="1">The sequence shown here is derived from an EMBL/GenBank/DDBJ whole genome shotgun (WGS) entry which is preliminary data.</text>
</comment>
<gene>
    <name evidence="1" type="ORF">BLAHAN_05425</name>
</gene>
<reference evidence="1" key="1">
    <citation type="submission" date="2009-09" db="EMBL/GenBank/DDBJ databases">
        <authorList>
            <person name="Weinstock G."/>
            <person name="Sodergren E."/>
            <person name="Clifton S."/>
            <person name="Fulton L."/>
            <person name="Fulton B."/>
            <person name="Courtney L."/>
            <person name="Fronick C."/>
            <person name="Harrison M."/>
            <person name="Strong C."/>
            <person name="Farmer C."/>
            <person name="Delahaunty K."/>
            <person name="Markovic C."/>
            <person name="Hall O."/>
            <person name="Minx P."/>
            <person name="Tomlinson C."/>
            <person name="Mitreva M."/>
            <person name="Nelson J."/>
            <person name="Hou S."/>
            <person name="Wollam A."/>
            <person name="Pepin K.H."/>
            <person name="Johnson M."/>
            <person name="Bhonagiri V."/>
            <person name="Nash W.E."/>
            <person name="Warren W."/>
            <person name="Chinwalla A."/>
            <person name="Mardis E.R."/>
            <person name="Wilson R.K."/>
        </authorList>
    </citation>
    <scope>NUCLEOTIDE SEQUENCE [LARGE SCALE GENOMIC DNA]</scope>
    <source>
        <strain evidence="1">DSM 20583</strain>
    </source>
</reference>
<proteinExistence type="predicted"/>
<sequence>MSIRDFLEMCTTQDNVNISIFDCDAEESTFRGTIEDALNCEEDWLLEILEEYITSWDFDHFTREIGINY</sequence>
<dbReference type="Proteomes" id="UP000003755">
    <property type="component" value="Unassembled WGS sequence"/>
</dbReference>
<name>C9L7Q5_BLAHA</name>
<evidence type="ECO:0000313" key="1">
    <source>
        <dbReference type="EMBL" id="EEX21800.1"/>
    </source>
</evidence>
<dbReference type="STRING" id="537007.BLAHAN_05425"/>
<evidence type="ECO:0000313" key="2">
    <source>
        <dbReference type="Proteomes" id="UP000003755"/>
    </source>
</evidence>
<dbReference type="KEGG" id="bhan:CGC63_09565"/>
<organism evidence="1 2">
    <name type="scientific">Blautia hansenii DSM 20583</name>
    <dbReference type="NCBI Taxonomy" id="537007"/>
    <lineage>
        <taxon>Bacteria</taxon>
        <taxon>Bacillati</taxon>
        <taxon>Bacillota</taxon>
        <taxon>Clostridia</taxon>
        <taxon>Lachnospirales</taxon>
        <taxon>Lachnospiraceae</taxon>
        <taxon>Blautia</taxon>
    </lineage>
</organism>